<evidence type="ECO:0000256" key="1">
    <source>
        <dbReference type="ARBA" id="ARBA00004141"/>
    </source>
</evidence>
<evidence type="ECO:0000313" key="8">
    <source>
        <dbReference type="EnsemblMetazoa" id="CapteP220593"/>
    </source>
</evidence>
<gene>
    <name evidence="7" type="ORF">CAPTEDRAFT_220593</name>
</gene>
<comment type="subcellular location">
    <subcellularLocation>
        <location evidence="1">Membrane</location>
        <topology evidence="1">Multi-pass membrane protein</topology>
    </subcellularLocation>
</comment>
<dbReference type="InterPro" id="IPR018614">
    <property type="entry name" value="KRTCAP2"/>
</dbReference>
<dbReference type="OMA" id="ITIYYMN"/>
<proteinExistence type="inferred from homology"/>
<evidence type="ECO:0000256" key="4">
    <source>
        <dbReference type="ARBA" id="ARBA00022989"/>
    </source>
</evidence>
<evidence type="ECO:0000313" key="7">
    <source>
        <dbReference type="EMBL" id="ELU17885.1"/>
    </source>
</evidence>
<keyword evidence="5 6" id="KW-0472">Membrane</keyword>
<reference evidence="7 9" key="2">
    <citation type="journal article" date="2013" name="Nature">
        <title>Insights into bilaterian evolution from three spiralian genomes.</title>
        <authorList>
            <person name="Simakov O."/>
            <person name="Marletaz F."/>
            <person name="Cho S.J."/>
            <person name="Edsinger-Gonzales E."/>
            <person name="Havlak P."/>
            <person name="Hellsten U."/>
            <person name="Kuo D.H."/>
            <person name="Larsson T."/>
            <person name="Lv J."/>
            <person name="Arendt D."/>
            <person name="Savage R."/>
            <person name="Osoegawa K."/>
            <person name="de Jong P."/>
            <person name="Grimwood J."/>
            <person name="Chapman J.A."/>
            <person name="Shapiro H."/>
            <person name="Aerts A."/>
            <person name="Otillar R.P."/>
            <person name="Terry A.Y."/>
            <person name="Boore J.L."/>
            <person name="Grigoriev I.V."/>
            <person name="Lindberg D.R."/>
            <person name="Seaver E.C."/>
            <person name="Weisblat D.A."/>
            <person name="Putnam N.H."/>
            <person name="Rokhsar D.S."/>
        </authorList>
    </citation>
    <scope>NUCLEOTIDE SEQUENCE</scope>
    <source>
        <strain evidence="7 9">I ESC-2004</strain>
    </source>
</reference>
<evidence type="ECO:0000256" key="2">
    <source>
        <dbReference type="ARBA" id="ARBA00007279"/>
    </source>
</evidence>
<evidence type="ECO:0000256" key="3">
    <source>
        <dbReference type="ARBA" id="ARBA00022692"/>
    </source>
</evidence>
<dbReference type="FunCoup" id="R7VLT3">
    <property type="interactions" value="592"/>
</dbReference>
<dbReference type="PANTHER" id="PTHR32001:SF1">
    <property type="entry name" value="KERATINOCYTE-ASSOCIATED PROTEIN 2"/>
    <property type="match status" value="1"/>
</dbReference>
<evidence type="ECO:0000313" key="9">
    <source>
        <dbReference type="Proteomes" id="UP000014760"/>
    </source>
</evidence>
<evidence type="ECO:0000256" key="6">
    <source>
        <dbReference type="SAM" id="Phobius"/>
    </source>
</evidence>
<feature type="transmembrane region" description="Helical" evidence="6">
    <location>
        <begin position="35"/>
        <end position="55"/>
    </location>
</feature>
<evidence type="ECO:0000256" key="5">
    <source>
        <dbReference type="ARBA" id="ARBA00023136"/>
    </source>
</evidence>
<reference evidence="9" key="1">
    <citation type="submission" date="2012-12" db="EMBL/GenBank/DDBJ databases">
        <authorList>
            <person name="Hellsten U."/>
            <person name="Grimwood J."/>
            <person name="Chapman J.A."/>
            <person name="Shapiro H."/>
            <person name="Aerts A."/>
            <person name="Otillar R.P."/>
            <person name="Terry A.Y."/>
            <person name="Boore J.L."/>
            <person name="Simakov O."/>
            <person name="Marletaz F."/>
            <person name="Cho S.-J."/>
            <person name="Edsinger-Gonzales E."/>
            <person name="Havlak P."/>
            <person name="Kuo D.-H."/>
            <person name="Larsson T."/>
            <person name="Lv J."/>
            <person name="Arendt D."/>
            <person name="Savage R."/>
            <person name="Osoegawa K."/>
            <person name="de Jong P."/>
            <person name="Lindberg D.R."/>
            <person name="Seaver E.C."/>
            <person name="Weisblat D.A."/>
            <person name="Putnam N.H."/>
            <person name="Grigoriev I.V."/>
            <person name="Rokhsar D.S."/>
        </authorList>
    </citation>
    <scope>NUCLEOTIDE SEQUENCE</scope>
    <source>
        <strain evidence="9">I ESC-2004</strain>
    </source>
</reference>
<reference evidence="8" key="3">
    <citation type="submission" date="2015-06" db="UniProtKB">
        <authorList>
            <consortium name="EnsemblMetazoa"/>
        </authorList>
    </citation>
    <scope>IDENTIFICATION</scope>
</reference>
<dbReference type="EMBL" id="AMQN01016623">
    <property type="status" value="NOT_ANNOTATED_CDS"/>
    <property type="molecule type" value="Genomic_DNA"/>
</dbReference>
<organism evidence="7">
    <name type="scientific">Capitella teleta</name>
    <name type="common">Polychaete worm</name>
    <dbReference type="NCBI Taxonomy" id="283909"/>
    <lineage>
        <taxon>Eukaryota</taxon>
        <taxon>Metazoa</taxon>
        <taxon>Spiralia</taxon>
        <taxon>Lophotrochozoa</taxon>
        <taxon>Annelida</taxon>
        <taxon>Polychaeta</taxon>
        <taxon>Sedentaria</taxon>
        <taxon>Scolecida</taxon>
        <taxon>Capitellidae</taxon>
        <taxon>Capitella</taxon>
    </lineage>
</organism>
<sequence>MTVSSGMSFMLSSTLSVLLFAGMQMYRQQLAAQEGMTVLGGLIGSVLFILILTAVGNFESTMFGSHFQTKLFPEVVFCLGLALFASGLVHRVCVTTCFIFSIVALYYINRISQAKHAPTATVAPVKGKKKN</sequence>
<feature type="transmembrane region" description="Helical" evidence="6">
    <location>
        <begin position="6"/>
        <end position="23"/>
    </location>
</feature>
<dbReference type="STRING" id="283909.R7VLT3"/>
<dbReference type="HOGENOM" id="CLU_109648_2_0_1"/>
<name>R7VLT3_CAPTE</name>
<keyword evidence="4 6" id="KW-1133">Transmembrane helix</keyword>
<dbReference type="GO" id="GO:0016020">
    <property type="term" value="C:membrane"/>
    <property type="evidence" value="ECO:0007669"/>
    <property type="project" value="UniProtKB-SubCell"/>
</dbReference>
<dbReference type="AlphaFoldDB" id="R7VLT3"/>
<protein>
    <submittedName>
        <fullName evidence="7 8">Uncharacterized protein</fullName>
    </submittedName>
</protein>
<dbReference type="EnsemblMetazoa" id="CapteT220593">
    <property type="protein sequence ID" value="CapteP220593"/>
    <property type="gene ID" value="CapteG220593"/>
</dbReference>
<dbReference type="OrthoDB" id="1111004at2759"/>
<dbReference type="Pfam" id="PF09775">
    <property type="entry name" value="Keratin_assoc"/>
    <property type="match status" value="1"/>
</dbReference>
<keyword evidence="9" id="KW-1185">Reference proteome</keyword>
<feature type="transmembrane region" description="Helical" evidence="6">
    <location>
        <begin position="75"/>
        <end position="108"/>
    </location>
</feature>
<dbReference type="Proteomes" id="UP000014760">
    <property type="component" value="Unassembled WGS sequence"/>
</dbReference>
<dbReference type="EMBL" id="AMQN01016622">
    <property type="status" value="NOT_ANNOTATED_CDS"/>
    <property type="molecule type" value="Genomic_DNA"/>
</dbReference>
<comment type="similarity">
    <text evidence="2">Belongs to the KRTCAP2 family.</text>
</comment>
<dbReference type="PANTHER" id="PTHR32001">
    <property type="entry name" value="KERATINOCYTE-ASSOCIATED PROTEIN 2"/>
    <property type="match status" value="1"/>
</dbReference>
<dbReference type="EMBL" id="KB292244">
    <property type="protein sequence ID" value="ELU17885.1"/>
    <property type="molecule type" value="Genomic_DNA"/>
</dbReference>
<accession>R7VLT3</accession>
<keyword evidence="3 6" id="KW-0812">Transmembrane</keyword>